<evidence type="ECO:0000313" key="3">
    <source>
        <dbReference type="EMBL" id="PWL07540.1"/>
    </source>
</evidence>
<dbReference type="SUPFAM" id="SSF53448">
    <property type="entry name" value="Nucleotide-diphospho-sugar transferases"/>
    <property type="match status" value="1"/>
</dbReference>
<evidence type="ECO:0000313" key="2">
    <source>
        <dbReference type="EMBL" id="PAV06985.1"/>
    </source>
</evidence>
<dbReference type="Proteomes" id="UP000217528">
    <property type="component" value="Unassembled WGS sequence"/>
</dbReference>
<accession>A0A2A2HC95</accession>
<dbReference type="InterPro" id="IPR001173">
    <property type="entry name" value="Glyco_trans_2-like"/>
</dbReference>
<evidence type="ECO:0000313" key="5">
    <source>
        <dbReference type="Proteomes" id="UP000246004"/>
    </source>
</evidence>
<dbReference type="EMBL" id="LMVN01000023">
    <property type="protein sequence ID" value="PAV06985.1"/>
    <property type="molecule type" value="Genomic_DNA"/>
</dbReference>
<name>A0A2A2HC95_9EURY</name>
<evidence type="ECO:0000313" key="4">
    <source>
        <dbReference type="Proteomes" id="UP000217528"/>
    </source>
</evidence>
<reference evidence="3 5" key="1">
    <citation type="submission" date="2016-04" db="EMBL/GenBank/DDBJ databases">
        <title>Genome sequence of Methanosphaera cuniculi DSM 4103.</title>
        <authorList>
            <person name="Poehlein A."/>
            <person name="Seedorf H."/>
            <person name="Daniel R."/>
        </authorList>
    </citation>
    <scope>NUCLEOTIDE SEQUENCE [LARGE SCALE GENOMIC DNA]</scope>
    <source>
        <strain evidence="3 5">DSM 4103</strain>
    </source>
</reference>
<dbReference type="EC" id="2.4.-.-" evidence="3"/>
<reference evidence="2 4" key="2">
    <citation type="journal article" date="2017" name="BMC Genomics">
        <title>Genomic analysis of methanogenic archaea reveals a shift towards energy conservation.</title>
        <authorList>
            <person name="Gilmore S.P."/>
            <person name="Henske J.K."/>
            <person name="Sexton J.A."/>
            <person name="Solomon K.V."/>
            <person name="Seppala S."/>
            <person name="Yoo J.I."/>
            <person name="Huyett L.M."/>
            <person name="Pressman A."/>
            <person name="Cogan J.Z."/>
            <person name="Kivenson V."/>
            <person name="Peng X."/>
            <person name="Tan Y."/>
            <person name="Valentine D.L."/>
            <person name="O'Malley M.A."/>
        </authorList>
    </citation>
    <scope>NUCLEOTIDE SEQUENCE [LARGE SCALE GENOMIC DNA]</scope>
    <source>
        <strain evidence="2 4">1R-7</strain>
    </source>
</reference>
<keyword evidence="3" id="KW-0328">Glycosyltransferase</keyword>
<feature type="domain" description="Glycosyltransferase 2-like" evidence="1">
    <location>
        <begin position="9"/>
        <end position="176"/>
    </location>
</feature>
<proteinExistence type="predicted"/>
<dbReference type="OrthoDB" id="46222at2157"/>
<dbReference type="Proteomes" id="UP000246004">
    <property type="component" value="Unassembled WGS sequence"/>
</dbReference>
<dbReference type="PANTHER" id="PTHR22916">
    <property type="entry name" value="GLYCOSYLTRANSFERASE"/>
    <property type="match status" value="1"/>
</dbReference>
<organism evidence="2 4">
    <name type="scientific">Methanosphaera cuniculi</name>
    <dbReference type="NCBI Taxonomy" id="1077256"/>
    <lineage>
        <taxon>Archaea</taxon>
        <taxon>Methanobacteriati</taxon>
        <taxon>Methanobacteriota</taxon>
        <taxon>Methanomada group</taxon>
        <taxon>Methanobacteria</taxon>
        <taxon>Methanobacteriales</taxon>
        <taxon>Methanobacteriaceae</taxon>
        <taxon>Methanosphaera</taxon>
    </lineage>
</organism>
<dbReference type="RefSeq" id="WP_095608907.1">
    <property type="nucleotide sequence ID" value="NZ_LMVN01000023.1"/>
</dbReference>
<dbReference type="GO" id="GO:0016757">
    <property type="term" value="F:glycosyltransferase activity"/>
    <property type="evidence" value="ECO:0007669"/>
    <property type="project" value="UniProtKB-KW"/>
</dbReference>
<keyword evidence="4" id="KW-1185">Reference proteome</keyword>
<gene>
    <name evidence="3" type="primary">epsJ_5</name>
    <name evidence="2" type="ORF">ASJ82_01765</name>
    <name evidence="3" type="ORF">MSCUN_16220</name>
</gene>
<protein>
    <submittedName>
        <fullName evidence="3">Putative glycosyltransferase EpsJ</fullName>
        <ecNumber evidence="3">2.4.-.-</ecNumber>
    </submittedName>
</protein>
<dbReference type="EMBL" id="LWMS01000048">
    <property type="protein sequence ID" value="PWL07540.1"/>
    <property type="molecule type" value="Genomic_DNA"/>
</dbReference>
<evidence type="ECO:0000259" key="1">
    <source>
        <dbReference type="Pfam" id="PF00535"/>
    </source>
</evidence>
<dbReference type="Pfam" id="PF00535">
    <property type="entry name" value="Glycos_transf_2"/>
    <property type="match status" value="1"/>
</dbReference>
<dbReference type="Gene3D" id="3.90.550.10">
    <property type="entry name" value="Spore Coat Polysaccharide Biosynthesis Protein SpsA, Chain A"/>
    <property type="match status" value="1"/>
</dbReference>
<dbReference type="InterPro" id="IPR029044">
    <property type="entry name" value="Nucleotide-diphossugar_trans"/>
</dbReference>
<dbReference type="AlphaFoldDB" id="A0A2A2HC95"/>
<sequence>MPQNNPKISVIMPSLNVGNYIEQCIKSVLDQTLTDFEIICIDAGSTDGTVEILQKYAKEDSRIQIINTDKKSYGYQVNLGISKARGDYIAIVETDDYIDPKMFETLYNLNENNTVDIIKGNFYHQYDYLDNTFTLNIDQAKDRLENNSSFTLDDEPLFIEGHPSIWSGIYRRKFLEENNIKLLEEPAGGWVDNPFFYETAMLARKIRYIPDAFYYYRESNPNSSSNTFSSFTLPMNRVLDIFDVFNKHDYKNKDVEKLFYNRLFRYIEIILENNNMDIKNLDMPTRRSINKVLKQVDENKVKKLKPNFQKLYYKYSSPLFIIE</sequence>
<comment type="caution">
    <text evidence="2">The sequence shown here is derived from an EMBL/GenBank/DDBJ whole genome shotgun (WGS) entry which is preliminary data.</text>
</comment>
<keyword evidence="3" id="KW-0808">Transferase</keyword>